<evidence type="ECO:0000256" key="1">
    <source>
        <dbReference type="SAM" id="Phobius"/>
    </source>
</evidence>
<name>A0A0M4D6P9_STRPR</name>
<dbReference type="EMBL" id="CP011340">
    <property type="protein sequence ID" value="ALC19484.1"/>
    <property type="molecule type" value="Genomic_DNA"/>
</dbReference>
<evidence type="ECO:0000313" key="3">
    <source>
        <dbReference type="Proteomes" id="UP000060513"/>
    </source>
</evidence>
<organism evidence="2">
    <name type="scientific">Streptomyces pristinaespiralis</name>
    <dbReference type="NCBI Taxonomy" id="38300"/>
    <lineage>
        <taxon>Bacteria</taxon>
        <taxon>Bacillati</taxon>
        <taxon>Actinomycetota</taxon>
        <taxon>Actinomycetes</taxon>
        <taxon>Kitasatosporales</taxon>
        <taxon>Streptomycetaceae</taxon>
        <taxon>Streptomyces</taxon>
    </lineage>
</organism>
<evidence type="ECO:0000313" key="2">
    <source>
        <dbReference type="EMBL" id="ALC19484.1"/>
    </source>
</evidence>
<keyword evidence="1" id="KW-1133">Transmembrane helix</keyword>
<protein>
    <submittedName>
        <fullName evidence="2">Uncharacterized protein</fullName>
    </submittedName>
</protein>
<dbReference type="KEGG" id="spri:SPRI_1178"/>
<dbReference type="OrthoDB" id="3217793at2"/>
<dbReference type="PATRIC" id="fig|38300.4.peg.1260"/>
<dbReference type="Proteomes" id="UP000060513">
    <property type="component" value="Chromosome"/>
</dbReference>
<keyword evidence="1" id="KW-0472">Membrane</keyword>
<dbReference type="AlphaFoldDB" id="A0A0M4D6P9"/>
<feature type="transmembrane region" description="Helical" evidence="1">
    <location>
        <begin position="398"/>
        <end position="420"/>
    </location>
</feature>
<reference evidence="2 3" key="1">
    <citation type="submission" date="2015-08" db="EMBL/GenBank/DDBJ databases">
        <title>Genome sequence of the pristinamycin over-producing bacterium Streptomyces pristinaespiralis HCCB10218.</title>
        <authorList>
            <person name="Tian J."/>
            <person name="Yang J."/>
            <person name="Li L."/>
            <person name="Ruan L."/>
            <person name="Wei W."/>
            <person name="Zheng G."/>
            <person name="Wei Z."/>
            <person name="Yang S."/>
            <person name="Ge M."/>
            <person name="Jiang W."/>
            <person name="Lu Y."/>
        </authorList>
    </citation>
    <scope>NUCLEOTIDE SEQUENCE [LARGE SCALE GENOMIC DNA]</scope>
    <source>
        <strain evidence="2 3">HCCB 10218</strain>
    </source>
</reference>
<keyword evidence="1" id="KW-0812">Transmembrane</keyword>
<sequence>MITGSRIGGVPALTTDLSSVIGVRQTLVVIVLVRLTARPLWQAGPIPFDLGSRRTDAATRATYFTPAAARALYGTPERPSRWHRFMDVRHDALHLKGVELLRTATARNPDHALAVLHFDVEGPALLETLRAIGRRDTAVPDPLEGPLSPAVLLGGIATPRGASAPFAIARPYTVAFLTPDVHHTPTLRDGDGRLPESADRWLWSLASRSTDTDFPTPLEEWPRRTEHALRISADWSALVLRHGAAFLGHRADPGGGDFYAFAELHSRTVYLDALLLGTIQRDHIDELTDGLSGVFEGPKLARRVSALERHIATFRSTYWRQHLTAHGPANELLLTFQAQHRLSVRFDEILAEAADYARLVQTQESQQIAGALGVLTILGLPLGTALSILQVLDAKGVTALAVALVGALAATALVLTTRYGRLVLSSLRGRSTRGDR</sequence>
<gene>
    <name evidence="2" type="ORF">SPRI_1178</name>
</gene>
<feature type="transmembrane region" description="Helical" evidence="1">
    <location>
        <begin position="368"/>
        <end position="392"/>
    </location>
</feature>
<accession>A0A0M4D6P9</accession>
<proteinExistence type="predicted"/>